<proteinExistence type="inferred from homology"/>
<dbReference type="Pfam" id="PF04893">
    <property type="entry name" value="Yip1"/>
    <property type="match status" value="1"/>
</dbReference>
<evidence type="ECO:0000256" key="2">
    <source>
        <dbReference type="ARBA" id="ARBA00010596"/>
    </source>
</evidence>
<dbReference type="InterPro" id="IPR045231">
    <property type="entry name" value="Yip1/4-like"/>
</dbReference>
<feature type="domain" description="Yip1" evidence="8">
    <location>
        <begin position="160"/>
        <end position="293"/>
    </location>
</feature>
<feature type="transmembrane region" description="Helical" evidence="6">
    <location>
        <begin position="218"/>
        <end position="243"/>
    </location>
</feature>
<keyword evidence="4 6" id="KW-1133">Transmembrane helix</keyword>
<accession>A0ABR4AQF1</accession>
<comment type="caution">
    <text evidence="9">The sequence shown here is derived from an EMBL/GenBank/DDBJ whole genome shotgun (WGS) entry which is preliminary data.</text>
</comment>
<evidence type="ECO:0000256" key="7">
    <source>
        <dbReference type="SAM" id="MobiDB-lite"/>
    </source>
</evidence>
<reference evidence="9 10" key="1">
    <citation type="submission" date="2024-09" db="EMBL/GenBank/DDBJ databases">
        <title>Rethinking Asexuality: The Enigmatic Case of Functional Sexual Genes in Lepraria (Stereocaulaceae).</title>
        <authorList>
            <person name="Doellman M."/>
            <person name="Sun Y."/>
            <person name="Barcenas-Pena A."/>
            <person name="Lumbsch H.T."/>
            <person name="Grewe F."/>
        </authorList>
    </citation>
    <scope>NUCLEOTIDE SEQUENCE [LARGE SCALE GENOMIC DNA]</scope>
    <source>
        <strain evidence="9 10">Mercado 3170</strain>
    </source>
</reference>
<feature type="compositionally biased region" description="Acidic residues" evidence="7">
    <location>
        <begin position="28"/>
        <end position="38"/>
    </location>
</feature>
<protein>
    <recommendedName>
        <fullName evidence="6">Protein YIP</fullName>
    </recommendedName>
</protein>
<evidence type="ECO:0000256" key="3">
    <source>
        <dbReference type="ARBA" id="ARBA00022692"/>
    </source>
</evidence>
<evidence type="ECO:0000313" key="10">
    <source>
        <dbReference type="Proteomes" id="UP001590950"/>
    </source>
</evidence>
<dbReference type="EMBL" id="JBEFKJ010000003">
    <property type="protein sequence ID" value="KAL2047011.1"/>
    <property type="molecule type" value="Genomic_DNA"/>
</dbReference>
<comment type="subcellular location">
    <subcellularLocation>
        <location evidence="6">Golgi apparatus membrane</location>
        <topology evidence="6">Multi-pass membrane protein</topology>
    </subcellularLocation>
    <subcellularLocation>
        <location evidence="1">Membrane</location>
        <topology evidence="1">Multi-pass membrane protein</topology>
    </subcellularLocation>
</comment>
<keyword evidence="10" id="KW-1185">Reference proteome</keyword>
<comment type="similarity">
    <text evidence="2 6">Belongs to the YIP1 family.</text>
</comment>
<feature type="transmembrane region" description="Helical" evidence="6">
    <location>
        <begin position="190"/>
        <end position="212"/>
    </location>
</feature>
<evidence type="ECO:0000256" key="1">
    <source>
        <dbReference type="ARBA" id="ARBA00004141"/>
    </source>
</evidence>
<dbReference type="InterPro" id="IPR006977">
    <property type="entry name" value="Yip1_dom"/>
</dbReference>
<organism evidence="9 10">
    <name type="scientific">Stereocaulon virgatum</name>
    <dbReference type="NCBI Taxonomy" id="373712"/>
    <lineage>
        <taxon>Eukaryota</taxon>
        <taxon>Fungi</taxon>
        <taxon>Dikarya</taxon>
        <taxon>Ascomycota</taxon>
        <taxon>Pezizomycotina</taxon>
        <taxon>Lecanoromycetes</taxon>
        <taxon>OSLEUM clade</taxon>
        <taxon>Lecanoromycetidae</taxon>
        <taxon>Lecanorales</taxon>
        <taxon>Lecanorineae</taxon>
        <taxon>Stereocaulaceae</taxon>
        <taxon>Stereocaulon</taxon>
    </lineage>
</organism>
<dbReference type="PANTHER" id="PTHR21236">
    <property type="entry name" value="GOLGI MEMBRANE PROTEIN YIP1"/>
    <property type="match status" value="1"/>
</dbReference>
<evidence type="ECO:0000256" key="5">
    <source>
        <dbReference type="ARBA" id="ARBA00023136"/>
    </source>
</evidence>
<feature type="transmembrane region" description="Helical" evidence="6">
    <location>
        <begin position="162"/>
        <end position="178"/>
    </location>
</feature>
<feature type="transmembrane region" description="Helical" evidence="6">
    <location>
        <begin position="250"/>
        <end position="273"/>
    </location>
</feature>
<sequence>MAMMASATTGNPYEHYDNTQIEQDLIDPDDANINDFDDPVQSNSDRAPLTGNIQSSSSRNPLPQGYLNSSIPGEDRRAPSNTIDESVWETLSRDLRAVWEKMRQVLWPKYLLGGILQRGGGIGAAERGEGESLAGGIRGIAGRWPDADVVLQGEMSEGLRDWDLWGPLIFCLLLSLLLSMPSSSDQKTAVFSGVFAMVWIGEAVVTMQIKLLGGNISFFQSICIIGYTLFPLVIAAMLSALYLPTIARIPVYLVLIAWSLAAGVSILGGSGVVKNRVGIAVYPLFVFYVGLGCLCFIT</sequence>
<evidence type="ECO:0000256" key="4">
    <source>
        <dbReference type="ARBA" id="ARBA00022989"/>
    </source>
</evidence>
<evidence type="ECO:0000313" key="9">
    <source>
        <dbReference type="EMBL" id="KAL2047011.1"/>
    </source>
</evidence>
<feature type="region of interest" description="Disordered" evidence="7">
    <location>
        <begin position="28"/>
        <end position="81"/>
    </location>
</feature>
<evidence type="ECO:0000259" key="8">
    <source>
        <dbReference type="Pfam" id="PF04893"/>
    </source>
</evidence>
<name>A0ABR4AQF1_9LECA</name>
<evidence type="ECO:0000256" key="6">
    <source>
        <dbReference type="RuleBase" id="RU361264"/>
    </source>
</evidence>
<feature type="compositionally biased region" description="Polar residues" evidence="7">
    <location>
        <begin position="40"/>
        <end position="71"/>
    </location>
</feature>
<dbReference type="Proteomes" id="UP001590950">
    <property type="component" value="Unassembled WGS sequence"/>
</dbReference>
<keyword evidence="5 6" id="KW-0472">Membrane</keyword>
<keyword evidence="3 6" id="KW-0812">Transmembrane</keyword>
<gene>
    <name evidence="9" type="ORF">N7G274_001029</name>
</gene>
<dbReference type="PANTHER" id="PTHR21236:SF1">
    <property type="entry name" value="PROTEIN YIPF6"/>
    <property type="match status" value="1"/>
</dbReference>
<feature type="transmembrane region" description="Helical" evidence="6">
    <location>
        <begin position="279"/>
        <end position="297"/>
    </location>
</feature>